<dbReference type="Gene3D" id="1.20.5.1930">
    <property type="match status" value="1"/>
</dbReference>
<dbReference type="RefSeq" id="WP_108106670.1">
    <property type="nucleotide sequence ID" value="NZ_QASN01000014.1"/>
</dbReference>
<dbReference type="PROSITE" id="PS50109">
    <property type="entry name" value="HIS_KIN"/>
    <property type="match status" value="1"/>
</dbReference>
<dbReference type="PANTHER" id="PTHR24421">
    <property type="entry name" value="NITRATE/NITRITE SENSOR PROTEIN NARX-RELATED"/>
    <property type="match status" value="1"/>
</dbReference>
<evidence type="ECO:0000256" key="4">
    <source>
        <dbReference type="ARBA" id="ARBA00022679"/>
    </source>
</evidence>
<dbReference type="InterPro" id="IPR005467">
    <property type="entry name" value="His_kinase_dom"/>
</dbReference>
<dbReference type="Pfam" id="PF02518">
    <property type="entry name" value="HATPase_c"/>
    <property type="match status" value="1"/>
</dbReference>
<dbReference type="GO" id="GO:0000155">
    <property type="term" value="F:phosphorelay sensor kinase activity"/>
    <property type="evidence" value="ECO:0007669"/>
    <property type="project" value="InterPro"/>
</dbReference>
<comment type="caution">
    <text evidence="10">The sequence shown here is derived from an EMBL/GenBank/DDBJ whole genome shotgun (WGS) entry which is preliminary data.</text>
</comment>
<keyword evidence="6 10" id="KW-0418">Kinase</keyword>
<dbReference type="CDD" id="cd16917">
    <property type="entry name" value="HATPase_UhpB-NarQ-NarX-like"/>
    <property type="match status" value="1"/>
</dbReference>
<feature type="domain" description="Histidine kinase" evidence="9">
    <location>
        <begin position="173"/>
        <end position="367"/>
    </location>
</feature>
<evidence type="ECO:0000256" key="1">
    <source>
        <dbReference type="ARBA" id="ARBA00000085"/>
    </source>
</evidence>
<comment type="catalytic activity">
    <reaction evidence="1">
        <text>ATP + protein L-histidine = ADP + protein N-phospho-L-histidine.</text>
        <dbReference type="EC" id="2.7.13.3"/>
    </reaction>
</comment>
<keyword evidence="5" id="KW-0547">Nucleotide-binding</keyword>
<keyword evidence="8" id="KW-0902">Two-component regulatory system</keyword>
<keyword evidence="3" id="KW-0597">Phosphoprotein</keyword>
<dbReference type="InterPro" id="IPR011712">
    <property type="entry name" value="Sig_transdc_His_kin_sub3_dim/P"/>
</dbReference>
<dbReference type="InterPro" id="IPR050482">
    <property type="entry name" value="Sensor_HK_TwoCompSys"/>
</dbReference>
<organism evidence="10 11">
    <name type="scientific">Pseudomonas mangrovi</name>
    <dbReference type="NCBI Taxonomy" id="2161748"/>
    <lineage>
        <taxon>Bacteria</taxon>
        <taxon>Pseudomonadati</taxon>
        <taxon>Pseudomonadota</taxon>
        <taxon>Gammaproteobacteria</taxon>
        <taxon>Pseudomonadales</taxon>
        <taxon>Pseudomonadaceae</taxon>
        <taxon>Pseudomonas</taxon>
    </lineage>
</organism>
<evidence type="ECO:0000256" key="5">
    <source>
        <dbReference type="ARBA" id="ARBA00022741"/>
    </source>
</evidence>
<keyword evidence="4" id="KW-0808">Transferase</keyword>
<protein>
    <recommendedName>
        <fullName evidence="2">histidine kinase</fullName>
        <ecNumber evidence="2">2.7.13.3</ecNumber>
    </recommendedName>
</protein>
<dbReference type="PANTHER" id="PTHR24421:SF10">
    <property type="entry name" value="NITRATE_NITRITE SENSOR PROTEIN NARQ"/>
    <property type="match status" value="1"/>
</dbReference>
<dbReference type="Gene3D" id="3.30.565.10">
    <property type="entry name" value="Histidine kinase-like ATPase, C-terminal domain"/>
    <property type="match status" value="1"/>
</dbReference>
<evidence type="ECO:0000256" key="3">
    <source>
        <dbReference type="ARBA" id="ARBA00022553"/>
    </source>
</evidence>
<keyword evidence="11" id="KW-1185">Reference proteome</keyword>
<dbReference type="OrthoDB" id="9811306at2"/>
<dbReference type="GO" id="GO:0005524">
    <property type="term" value="F:ATP binding"/>
    <property type="evidence" value="ECO:0007669"/>
    <property type="project" value="UniProtKB-KW"/>
</dbReference>
<evidence type="ECO:0000259" key="9">
    <source>
        <dbReference type="PROSITE" id="PS50109"/>
    </source>
</evidence>
<dbReference type="SMART" id="SM00387">
    <property type="entry name" value="HATPase_c"/>
    <property type="match status" value="1"/>
</dbReference>
<sequence length="367" mass="40286">MPLQITLRHLESVWRWPWRRAPARSSCTELLQTLPLRLLRQPGSDAALLELLDALRGELGAGRACLLLGAGVAGQRRCLGDRRLLDCPGHAQWPAPGSLQGCRACGEAGCQRLLYGLPGAQGPSCLLLEFPNAPGSRTRARLRQIGRQLGEVLAAFAEDRRLRQCELAAERGVLARELHDSVAQQLSYLQIRVSRLETVLGSSADEAAQSMLDDLRETLALLHRQVRELISSARLTMDGRSLRQALEASVEEFARRSSCVFSLDNRLPAERIAAQAELQVLQIVREALANVVRHSHARNVRVALLATAEGFRVLVEDDGVGLPQEQVEEGHFGLRIMAERAAAIGASLSIEARQPQGTRVELCWAEP</sequence>
<evidence type="ECO:0000256" key="6">
    <source>
        <dbReference type="ARBA" id="ARBA00022777"/>
    </source>
</evidence>
<evidence type="ECO:0000313" key="10">
    <source>
        <dbReference type="EMBL" id="PTU74768.1"/>
    </source>
</evidence>
<evidence type="ECO:0000256" key="8">
    <source>
        <dbReference type="ARBA" id="ARBA00023012"/>
    </source>
</evidence>
<gene>
    <name evidence="10" type="ORF">DBO85_07645</name>
</gene>
<dbReference type="Proteomes" id="UP000244064">
    <property type="component" value="Unassembled WGS sequence"/>
</dbReference>
<dbReference type="SUPFAM" id="SSF55874">
    <property type="entry name" value="ATPase domain of HSP90 chaperone/DNA topoisomerase II/histidine kinase"/>
    <property type="match status" value="1"/>
</dbReference>
<dbReference type="GO" id="GO:0016020">
    <property type="term" value="C:membrane"/>
    <property type="evidence" value="ECO:0007669"/>
    <property type="project" value="InterPro"/>
</dbReference>
<proteinExistence type="predicted"/>
<dbReference type="InterPro" id="IPR036890">
    <property type="entry name" value="HATPase_C_sf"/>
</dbReference>
<reference evidence="10 11" key="1">
    <citation type="submission" date="2018-04" db="EMBL/GenBank/DDBJ databases">
        <title>Pseudomonas sp. nov., isolated from mangrove soil.</title>
        <authorList>
            <person name="Chen C."/>
        </authorList>
    </citation>
    <scope>NUCLEOTIDE SEQUENCE [LARGE SCALE GENOMIC DNA]</scope>
    <source>
        <strain evidence="10 11">TC-11</strain>
    </source>
</reference>
<dbReference type="EC" id="2.7.13.3" evidence="2"/>
<dbReference type="AlphaFoldDB" id="A0A2T5PAJ4"/>
<accession>A0A2T5PAJ4</accession>
<evidence type="ECO:0000256" key="2">
    <source>
        <dbReference type="ARBA" id="ARBA00012438"/>
    </source>
</evidence>
<dbReference type="GO" id="GO:0046983">
    <property type="term" value="F:protein dimerization activity"/>
    <property type="evidence" value="ECO:0007669"/>
    <property type="project" value="InterPro"/>
</dbReference>
<dbReference type="EMBL" id="QASN01000014">
    <property type="protein sequence ID" value="PTU74768.1"/>
    <property type="molecule type" value="Genomic_DNA"/>
</dbReference>
<evidence type="ECO:0000256" key="7">
    <source>
        <dbReference type="ARBA" id="ARBA00022840"/>
    </source>
</evidence>
<dbReference type="Pfam" id="PF07730">
    <property type="entry name" value="HisKA_3"/>
    <property type="match status" value="1"/>
</dbReference>
<name>A0A2T5PAJ4_9PSED</name>
<keyword evidence="7" id="KW-0067">ATP-binding</keyword>
<evidence type="ECO:0000313" key="11">
    <source>
        <dbReference type="Proteomes" id="UP000244064"/>
    </source>
</evidence>
<dbReference type="InterPro" id="IPR003594">
    <property type="entry name" value="HATPase_dom"/>
</dbReference>